<evidence type="ECO:0000259" key="5">
    <source>
        <dbReference type="Pfam" id="PF10298"/>
    </source>
</evidence>
<dbReference type="Pfam" id="PF02650">
    <property type="entry name" value="HTH_WhiA"/>
    <property type="match status" value="1"/>
</dbReference>
<dbReference type="PANTHER" id="PTHR37307:SF1">
    <property type="entry name" value="CELL DIVISION PROTEIN WHIA-RELATED"/>
    <property type="match status" value="1"/>
</dbReference>
<accession>A0A645A7H6</accession>
<dbReference type="AlphaFoldDB" id="A0A645A7H6"/>
<dbReference type="Pfam" id="PF14527">
    <property type="entry name" value="LAGLIDADG_WhiA"/>
    <property type="match status" value="1"/>
</dbReference>
<dbReference type="InterPro" id="IPR003802">
    <property type="entry name" value="Sporulation_regulator_WhiA"/>
</dbReference>
<name>A0A645A7H6_9ZZZZ</name>
<dbReference type="InterPro" id="IPR018478">
    <property type="entry name" value="Sporu_reg_WhiA_N_dom"/>
</dbReference>
<reference evidence="7" key="1">
    <citation type="submission" date="2019-08" db="EMBL/GenBank/DDBJ databases">
        <authorList>
            <person name="Kucharzyk K."/>
            <person name="Murdoch R.W."/>
            <person name="Higgins S."/>
            <person name="Loffler F."/>
        </authorList>
    </citation>
    <scope>NUCLEOTIDE SEQUENCE</scope>
</reference>
<evidence type="ECO:0000259" key="4">
    <source>
        <dbReference type="Pfam" id="PF02650"/>
    </source>
</evidence>
<feature type="domain" description="Sporulation transcription regulator WhiA N-terminal" evidence="5">
    <location>
        <begin position="2"/>
        <end position="62"/>
    </location>
</feature>
<keyword evidence="2" id="KW-0238">DNA-binding</keyword>
<dbReference type="EMBL" id="VSSQ01012192">
    <property type="protein sequence ID" value="MPM48648.1"/>
    <property type="molecule type" value="Genomic_DNA"/>
</dbReference>
<dbReference type="NCBIfam" id="TIGR00647">
    <property type="entry name" value="DNA_bind_WhiA"/>
    <property type="match status" value="1"/>
</dbReference>
<evidence type="ECO:0000256" key="1">
    <source>
        <dbReference type="ARBA" id="ARBA00022618"/>
    </source>
</evidence>
<feature type="domain" description="WhiA LAGLIDADG-like" evidence="6">
    <location>
        <begin position="83"/>
        <end position="175"/>
    </location>
</feature>
<evidence type="ECO:0000259" key="6">
    <source>
        <dbReference type="Pfam" id="PF14527"/>
    </source>
</evidence>
<proteinExistence type="inferred from homology"/>
<comment type="caution">
    <text evidence="7">The sequence shown here is derived from an EMBL/GenBank/DDBJ whole genome shotgun (WGS) entry which is preliminary data.</text>
</comment>
<evidence type="ECO:0000256" key="2">
    <source>
        <dbReference type="ARBA" id="ARBA00023125"/>
    </source>
</evidence>
<gene>
    <name evidence="7" type="primary">whiA_12</name>
    <name evidence="7" type="ORF">SDC9_95374</name>
</gene>
<dbReference type="PANTHER" id="PTHR37307">
    <property type="entry name" value="CELL DIVISION PROTEIN WHIA-RELATED"/>
    <property type="match status" value="1"/>
</dbReference>
<dbReference type="Gene3D" id="3.10.28.10">
    <property type="entry name" value="Homing endonucleases"/>
    <property type="match status" value="1"/>
</dbReference>
<evidence type="ECO:0000256" key="3">
    <source>
        <dbReference type="ARBA" id="ARBA00023306"/>
    </source>
</evidence>
<dbReference type="GO" id="GO:0003677">
    <property type="term" value="F:DNA binding"/>
    <property type="evidence" value="ECO:0007669"/>
    <property type="project" value="UniProtKB-KW"/>
</dbReference>
<dbReference type="Pfam" id="PF10298">
    <property type="entry name" value="WhiA_N"/>
    <property type="match status" value="1"/>
</dbReference>
<keyword evidence="1" id="KW-0132">Cell division</keyword>
<dbReference type="InterPro" id="IPR023054">
    <property type="entry name" value="Sporulation_regulator_WhiA_C"/>
</dbReference>
<dbReference type="InterPro" id="IPR027434">
    <property type="entry name" value="Homing_endonucl"/>
</dbReference>
<dbReference type="SUPFAM" id="SSF55608">
    <property type="entry name" value="Homing endonucleases"/>
    <property type="match status" value="1"/>
</dbReference>
<feature type="domain" description="Sporulation regulator WhiA C-terminal" evidence="4">
    <location>
        <begin position="179"/>
        <end position="265"/>
    </location>
</feature>
<dbReference type="GO" id="GO:0043937">
    <property type="term" value="P:regulation of sporulation"/>
    <property type="evidence" value="ECO:0007669"/>
    <property type="project" value="InterPro"/>
</dbReference>
<protein>
    <submittedName>
        <fullName evidence="7">Putative sporulation transcription regulator WhiA</fullName>
    </submittedName>
</protein>
<sequence>MSLTVRIENATTAKRIWKLIKDTYNAEMELSVLKKMNLKKNNIYLIKVITRADEILHDMDLMVDGKIKNHPGYQVVRKDCCARAYLAGAFMASGSVNSPTKSNYHLEIATLDQDHAFFIQKLMLRFDLPAKHIIRRNQHVVYLKASERISDFLRCVGAYDSVMNFEDLRIQRDFRNSLTRLDNCEVANEMKTMKAGRKQSEDIEILEKYGKMQYLDKRLQEVAELRKAYPEASLNDLCETYEQNTGLSISKSGMKHRLAKLSELAQKLIEK</sequence>
<evidence type="ECO:0000313" key="7">
    <source>
        <dbReference type="EMBL" id="MPM48648.1"/>
    </source>
</evidence>
<dbReference type="HAMAP" id="MF_01420">
    <property type="entry name" value="HTH_type_WhiA"/>
    <property type="match status" value="1"/>
</dbReference>
<dbReference type="InterPro" id="IPR039518">
    <property type="entry name" value="WhiA_LAGLIDADG_dom"/>
</dbReference>
<dbReference type="GO" id="GO:0051301">
    <property type="term" value="P:cell division"/>
    <property type="evidence" value="ECO:0007669"/>
    <property type="project" value="UniProtKB-KW"/>
</dbReference>
<keyword evidence="3" id="KW-0131">Cell cycle</keyword>
<organism evidence="7">
    <name type="scientific">bioreactor metagenome</name>
    <dbReference type="NCBI Taxonomy" id="1076179"/>
    <lineage>
        <taxon>unclassified sequences</taxon>
        <taxon>metagenomes</taxon>
        <taxon>ecological metagenomes</taxon>
    </lineage>
</organism>